<evidence type="ECO:0000256" key="6">
    <source>
        <dbReference type="ARBA" id="ARBA00022801"/>
    </source>
</evidence>
<dbReference type="InterPro" id="IPR004520">
    <property type="entry name" value="GTPase_MnmE"/>
</dbReference>
<dbReference type="RefSeq" id="WP_135270215.1">
    <property type="nucleotide sequence ID" value="NZ_SRIB01000002.1"/>
</dbReference>
<feature type="binding site" evidence="10">
    <location>
        <position position="227"/>
    </location>
    <ligand>
        <name>K(+)</name>
        <dbReference type="ChEBI" id="CHEBI:29103"/>
    </ligand>
</feature>
<dbReference type="NCBIfam" id="TIGR00450">
    <property type="entry name" value="mnmE_trmE_thdF"/>
    <property type="match status" value="1"/>
</dbReference>
<accession>A0A4Z0D8T6</accession>
<feature type="binding site" evidence="10">
    <location>
        <position position="248"/>
    </location>
    <ligand>
        <name>K(+)</name>
        <dbReference type="ChEBI" id="CHEBI:29103"/>
    </ligand>
</feature>
<keyword evidence="7 10" id="KW-0460">Magnesium</keyword>
<dbReference type="Pfam" id="PF10396">
    <property type="entry name" value="TrmE_N"/>
    <property type="match status" value="1"/>
</dbReference>
<evidence type="ECO:0000256" key="11">
    <source>
        <dbReference type="RuleBase" id="RU003313"/>
    </source>
</evidence>
<protein>
    <recommendedName>
        <fullName evidence="10">tRNA modification GTPase MnmE</fullName>
        <ecNumber evidence="10">3.6.-.-</ecNumber>
    </recommendedName>
</protein>
<comment type="function">
    <text evidence="10">Exhibits a very high intrinsic GTPase hydrolysis rate. Involved in the addition of a carboxymethylaminomethyl (cmnm) group at the wobble position (U34) of certain tRNAs, forming tRNA-cmnm(5)s(2)U34.</text>
</comment>
<dbReference type="InterPro" id="IPR005225">
    <property type="entry name" value="Small_GTP-bd"/>
</dbReference>
<dbReference type="Pfam" id="PF12631">
    <property type="entry name" value="MnmE_helical"/>
    <property type="match status" value="1"/>
</dbReference>
<evidence type="ECO:0000256" key="4">
    <source>
        <dbReference type="ARBA" id="ARBA00022723"/>
    </source>
</evidence>
<name>A0A4Z0D8T6_9FIRM</name>
<keyword evidence="4 10" id="KW-0479">Metal-binding</keyword>
<evidence type="ECO:0000256" key="2">
    <source>
        <dbReference type="ARBA" id="ARBA00022490"/>
    </source>
</evidence>
<proteinExistence type="inferred from homology"/>
<dbReference type="GO" id="GO:0046872">
    <property type="term" value="F:metal ion binding"/>
    <property type="evidence" value="ECO:0007669"/>
    <property type="project" value="UniProtKB-KW"/>
</dbReference>
<dbReference type="Gene3D" id="3.40.50.300">
    <property type="entry name" value="P-loop containing nucleotide triphosphate hydrolases"/>
    <property type="match status" value="1"/>
</dbReference>
<dbReference type="GO" id="GO:0030488">
    <property type="term" value="P:tRNA methylation"/>
    <property type="evidence" value="ECO:0007669"/>
    <property type="project" value="TreeGrafter"/>
</dbReference>
<dbReference type="HAMAP" id="MF_00379">
    <property type="entry name" value="GTPase_MnmE"/>
    <property type="match status" value="1"/>
</dbReference>
<comment type="subcellular location">
    <subcellularLocation>
        <location evidence="10">Cytoplasm</location>
    </subcellularLocation>
</comment>
<dbReference type="NCBIfam" id="TIGR00231">
    <property type="entry name" value="small_GTP"/>
    <property type="match status" value="1"/>
</dbReference>
<dbReference type="PROSITE" id="PS51709">
    <property type="entry name" value="G_TRME"/>
    <property type="match status" value="1"/>
</dbReference>
<dbReference type="CDD" id="cd04164">
    <property type="entry name" value="trmE"/>
    <property type="match status" value="1"/>
</dbReference>
<feature type="binding site" evidence="10">
    <location>
        <position position="251"/>
    </location>
    <ligand>
        <name>K(+)</name>
        <dbReference type="ChEBI" id="CHEBI:29103"/>
    </ligand>
</feature>
<evidence type="ECO:0000256" key="1">
    <source>
        <dbReference type="ARBA" id="ARBA00011043"/>
    </source>
</evidence>
<feature type="binding site" evidence="10">
    <location>
        <begin position="246"/>
        <end position="252"/>
    </location>
    <ligand>
        <name>GTP</name>
        <dbReference type="ChEBI" id="CHEBI:37565"/>
    </ligand>
</feature>
<evidence type="ECO:0000313" key="14">
    <source>
        <dbReference type="Proteomes" id="UP000298381"/>
    </source>
</evidence>
<dbReference type="InterPro" id="IPR006073">
    <property type="entry name" value="GTP-bd"/>
</dbReference>
<dbReference type="PANTHER" id="PTHR42714">
    <property type="entry name" value="TRNA MODIFICATION GTPASE GTPBP3"/>
    <property type="match status" value="1"/>
</dbReference>
<keyword evidence="3 10" id="KW-0819">tRNA processing</keyword>
<dbReference type="GO" id="GO:0003924">
    <property type="term" value="F:GTPase activity"/>
    <property type="evidence" value="ECO:0007669"/>
    <property type="project" value="UniProtKB-UniRule"/>
</dbReference>
<evidence type="ECO:0000313" key="13">
    <source>
        <dbReference type="EMBL" id="TFZ41308.1"/>
    </source>
</evidence>
<dbReference type="EC" id="3.6.-.-" evidence="10"/>
<evidence type="ECO:0000256" key="5">
    <source>
        <dbReference type="ARBA" id="ARBA00022741"/>
    </source>
</evidence>
<keyword evidence="6 10" id="KW-0378">Hydrolase</keyword>
<feature type="binding site" evidence="10">
    <location>
        <position position="455"/>
    </location>
    <ligand>
        <name>(6S)-5-formyl-5,6,7,8-tetrahydrofolate</name>
        <dbReference type="ChEBI" id="CHEBI:57457"/>
    </ligand>
</feature>
<evidence type="ECO:0000259" key="12">
    <source>
        <dbReference type="PROSITE" id="PS51709"/>
    </source>
</evidence>
<dbReference type="InterPro" id="IPR018948">
    <property type="entry name" value="GTP-bd_TrmE_N"/>
</dbReference>
<dbReference type="PANTHER" id="PTHR42714:SF2">
    <property type="entry name" value="TRNA MODIFICATION GTPASE GTPBP3, MITOCHONDRIAL"/>
    <property type="match status" value="1"/>
</dbReference>
<dbReference type="SUPFAM" id="SSF116878">
    <property type="entry name" value="TrmE connector domain"/>
    <property type="match status" value="1"/>
</dbReference>
<reference evidence="13 14" key="1">
    <citation type="submission" date="2019-03" db="EMBL/GenBank/DDBJ databases">
        <title>Draft genome sequence data and analysis of a Fermenting Bacterium, Soehngenia longevitae strain 1933PT, isolated from petroleum reservoir in Azerbaijan.</title>
        <authorList>
            <person name="Grouzdev D.S."/>
            <person name="Bidzhieva S.K."/>
            <person name="Sokolova D.S."/>
            <person name="Tourova T.P."/>
            <person name="Poltaraus A.B."/>
            <person name="Nazina T.N."/>
        </authorList>
    </citation>
    <scope>NUCLEOTIDE SEQUENCE [LARGE SCALE GENOMIC DNA]</scope>
    <source>
        <strain evidence="13 14">1933P</strain>
    </source>
</reference>
<dbReference type="GO" id="GO:0042802">
    <property type="term" value="F:identical protein binding"/>
    <property type="evidence" value="ECO:0007669"/>
    <property type="project" value="UniProtKB-ARBA"/>
</dbReference>
<evidence type="ECO:0000256" key="7">
    <source>
        <dbReference type="ARBA" id="ARBA00022842"/>
    </source>
</evidence>
<dbReference type="InterPro" id="IPR027417">
    <property type="entry name" value="P-loop_NTPase"/>
</dbReference>
<dbReference type="Gene3D" id="3.30.1360.120">
    <property type="entry name" value="Probable tRNA modification gtpase trme, domain 1"/>
    <property type="match status" value="1"/>
</dbReference>
<evidence type="ECO:0000256" key="9">
    <source>
        <dbReference type="ARBA" id="ARBA00023134"/>
    </source>
</evidence>
<evidence type="ECO:0000256" key="3">
    <source>
        <dbReference type="ARBA" id="ARBA00022694"/>
    </source>
</evidence>
<dbReference type="GO" id="GO:0005525">
    <property type="term" value="F:GTP binding"/>
    <property type="evidence" value="ECO:0007669"/>
    <property type="project" value="UniProtKB-UniRule"/>
</dbReference>
<dbReference type="InterPro" id="IPR027368">
    <property type="entry name" value="MnmE_dom2"/>
</dbReference>
<comment type="similarity">
    <text evidence="1 10 11">Belongs to the TRAFAC class TrmE-Era-EngA-EngB-Septin-like GTPase superfamily. TrmE GTPase family.</text>
</comment>
<evidence type="ECO:0000256" key="8">
    <source>
        <dbReference type="ARBA" id="ARBA00022958"/>
    </source>
</evidence>
<gene>
    <name evidence="10 13" type="primary">mnmE</name>
    <name evidence="10" type="synonym">trmE</name>
    <name evidence="13" type="ORF">E4100_01660</name>
</gene>
<organism evidence="13 14">
    <name type="scientific">Soehngenia longivitae</name>
    <dbReference type="NCBI Taxonomy" id="2562294"/>
    <lineage>
        <taxon>Bacteria</taxon>
        <taxon>Bacillati</taxon>
        <taxon>Bacillota</taxon>
        <taxon>Tissierellia</taxon>
        <taxon>Tissierellales</taxon>
        <taxon>Tissierellaceae</taxon>
        <taxon>Soehngenia</taxon>
    </lineage>
</organism>
<feature type="binding site" evidence="10">
    <location>
        <position position="82"/>
    </location>
    <ligand>
        <name>(6S)-5-formyl-5,6,7,8-tetrahydrofolate</name>
        <dbReference type="ChEBI" id="CHEBI:57457"/>
    </ligand>
</feature>
<dbReference type="SUPFAM" id="SSF103025">
    <property type="entry name" value="Folate-binding domain"/>
    <property type="match status" value="1"/>
</dbReference>
<keyword evidence="8 10" id="KW-0630">Potassium</keyword>
<feature type="binding site" evidence="10">
    <location>
        <position position="246"/>
    </location>
    <ligand>
        <name>K(+)</name>
        <dbReference type="ChEBI" id="CHEBI:29103"/>
    </ligand>
</feature>
<dbReference type="OrthoDB" id="9805918at2"/>
<evidence type="ECO:0000256" key="10">
    <source>
        <dbReference type="HAMAP-Rule" id="MF_00379"/>
    </source>
</evidence>
<dbReference type="Gene3D" id="1.20.120.430">
    <property type="entry name" value="tRNA modification GTPase MnmE domain 2"/>
    <property type="match status" value="1"/>
</dbReference>
<dbReference type="InterPro" id="IPR025867">
    <property type="entry name" value="MnmE_helical"/>
</dbReference>
<keyword evidence="9 10" id="KW-0342">GTP-binding</keyword>
<comment type="subunit">
    <text evidence="10">Homodimer. Heterotetramer of two MnmE and two MnmG subunits.</text>
</comment>
<comment type="caution">
    <text evidence="10">Lacks conserved residue(s) required for the propagation of feature annotation.</text>
</comment>
<feature type="domain" description="TrmE-type G" evidence="12">
    <location>
        <begin position="217"/>
        <end position="376"/>
    </location>
</feature>
<keyword evidence="2 10" id="KW-0963">Cytoplasm</keyword>
<feature type="binding site" evidence="10">
    <location>
        <position position="121"/>
    </location>
    <ligand>
        <name>(6S)-5-formyl-5,6,7,8-tetrahydrofolate</name>
        <dbReference type="ChEBI" id="CHEBI:57457"/>
    </ligand>
</feature>
<feature type="binding site" evidence="10">
    <location>
        <begin position="227"/>
        <end position="232"/>
    </location>
    <ligand>
        <name>GTP</name>
        <dbReference type="ChEBI" id="CHEBI:37565"/>
    </ligand>
</feature>
<keyword evidence="5 10" id="KW-0547">Nucleotide-binding</keyword>
<dbReference type="Pfam" id="PF01926">
    <property type="entry name" value="MMR_HSR1"/>
    <property type="match status" value="1"/>
</dbReference>
<dbReference type="FunFam" id="3.40.50.300:FF:000494">
    <property type="entry name" value="tRNA modification GTPase MnmE"/>
    <property type="match status" value="1"/>
</dbReference>
<dbReference type="AlphaFoldDB" id="A0A4Z0D8T6"/>
<dbReference type="GO" id="GO:0002098">
    <property type="term" value="P:tRNA wobble uridine modification"/>
    <property type="evidence" value="ECO:0007669"/>
    <property type="project" value="TreeGrafter"/>
</dbReference>
<feature type="binding site" evidence="10">
    <location>
        <position position="252"/>
    </location>
    <ligand>
        <name>Mg(2+)</name>
        <dbReference type="ChEBI" id="CHEBI:18420"/>
    </ligand>
</feature>
<sequence length="455" mass="51462">MEYTIAAISTAVGEAGIGIVRMSGKDALYIGKQIFKSTRENFQFENKKLHYGHIVDDGKVLDEVLIAFMKAPNTYTREDMVEIYSHGGIIPVKKILELCLKKGASLAEKGEFTKRAFLNGRLDLTQAEAVIDIIKAKSEKSYEVSLRQLEGSITQQVLEIQDILMRMMAFIEANIDFPEDEVEEISHKTLLEDSKKAEERIKKLIDSFDRGKILRDGLNTVILGKPNVGKSSLLNAILKENRAIVTDIPGTTRDIIEEYINIDGIPLKLIDTAGIRETEDYVEKIGVLKTKETINKADLVISLFDVSSDITDEDKKIMELVRDKKIIIMLNKSDLEKKLDENYFIENFPNARIINSSITTGVGIEELIETIKDMFYKEDIKIESEVVLTNIRHKDMLLKAYKSILELEEEIALNEPIDCLEVDIKDAWESLGQITGQSITEDILDKIFSEFCIGK</sequence>
<comment type="caution">
    <text evidence="13">The sequence shown here is derived from an EMBL/GenBank/DDBJ whole genome shotgun (WGS) entry which is preliminary data.</text>
</comment>
<dbReference type="CDD" id="cd14858">
    <property type="entry name" value="TrmE_N"/>
    <property type="match status" value="1"/>
</dbReference>
<dbReference type="InterPro" id="IPR027266">
    <property type="entry name" value="TrmE/GcvT-like"/>
</dbReference>
<dbReference type="InterPro" id="IPR031168">
    <property type="entry name" value="G_TrmE"/>
</dbReference>
<dbReference type="FunFam" id="3.30.1360.120:FF:000003">
    <property type="entry name" value="tRNA modification GTPase MnmE"/>
    <property type="match status" value="1"/>
</dbReference>
<dbReference type="GO" id="GO:0005829">
    <property type="term" value="C:cytosol"/>
    <property type="evidence" value="ECO:0007669"/>
    <property type="project" value="TreeGrafter"/>
</dbReference>
<comment type="cofactor">
    <cofactor evidence="10">
        <name>K(+)</name>
        <dbReference type="ChEBI" id="CHEBI:29103"/>
    </cofactor>
    <text evidence="10">Binds 1 potassium ion per subunit.</text>
</comment>
<dbReference type="SUPFAM" id="SSF52540">
    <property type="entry name" value="P-loop containing nucleoside triphosphate hydrolases"/>
    <property type="match status" value="1"/>
</dbReference>
<feature type="binding site" evidence="10">
    <location>
        <position position="231"/>
    </location>
    <ligand>
        <name>Mg(2+)</name>
        <dbReference type="ChEBI" id="CHEBI:18420"/>
    </ligand>
</feature>
<feature type="binding site" evidence="10">
    <location>
        <begin position="271"/>
        <end position="274"/>
    </location>
    <ligand>
        <name>GTP</name>
        <dbReference type="ChEBI" id="CHEBI:37565"/>
    </ligand>
</feature>
<feature type="binding site" evidence="10">
    <location>
        <position position="21"/>
    </location>
    <ligand>
        <name>(6S)-5-formyl-5,6,7,8-tetrahydrofolate</name>
        <dbReference type="ChEBI" id="CHEBI:57457"/>
    </ligand>
</feature>
<dbReference type="EMBL" id="SRIB01000002">
    <property type="protein sequence ID" value="TFZ41308.1"/>
    <property type="molecule type" value="Genomic_DNA"/>
</dbReference>
<dbReference type="Proteomes" id="UP000298381">
    <property type="component" value="Unassembled WGS sequence"/>
</dbReference>
<keyword evidence="14" id="KW-1185">Reference proteome</keyword>
<dbReference type="NCBIfam" id="NF003661">
    <property type="entry name" value="PRK05291.1-3"/>
    <property type="match status" value="1"/>
</dbReference>